<dbReference type="EMBL" id="UFXS01000001">
    <property type="protein sequence ID" value="STD58855.1"/>
    <property type="molecule type" value="Genomic_DNA"/>
</dbReference>
<feature type="transmembrane region" description="Helical" evidence="1">
    <location>
        <begin position="33"/>
        <end position="51"/>
    </location>
</feature>
<keyword evidence="1" id="KW-1133">Transmembrane helix</keyword>
<dbReference type="InterPro" id="IPR000620">
    <property type="entry name" value="EamA_dom"/>
</dbReference>
<feature type="transmembrane region" description="Helical" evidence="1">
    <location>
        <begin position="174"/>
        <end position="193"/>
    </location>
</feature>
<organism evidence="3 4">
    <name type="scientific">Empedobacter falsenii</name>
    <dbReference type="NCBI Taxonomy" id="343874"/>
    <lineage>
        <taxon>Bacteria</taxon>
        <taxon>Pseudomonadati</taxon>
        <taxon>Bacteroidota</taxon>
        <taxon>Flavobacteriia</taxon>
        <taxon>Flavobacteriales</taxon>
        <taxon>Weeksellaceae</taxon>
        <taxon>Empedobacter</taxon>
    </lineage>
</organism>
<evidence type="ECO:0000256" key="1">
    <source>
        <dbReference type="SAM" id="Phobius"/>
    </source>
</evidence>
<feature type="domain" description="EamA" evidence="2">
    <location>
        <begin position="143"/>
        <end position="281"/>
    </location>
</feature>
<sequence>MISKVQLRLQFLVLLWGFTGVFGKLVTMSALPMVWYRVLIAAIAVFIYMKFRKMDFKVTKNELLRLLAIGGIVGIHWFTFYLSIKLSNISIALSTLSMGALFSAILEPIFFKRKINLLEIILAIIVSACVAVIFNASPEDYKLGIIIGILCSFLSALFAVLNSRLPKSIKPTKVTLYEMIGGVITLSVVMILFQPEAISEVVNISWSNLGWLTLLGVIFTAFAQIESVDLLKHVSAFTLMLNVNLEPVYGIILASLIFGDSEHMNPIFYIATGVMVLSIIMNGILKTRFSK</sequence>
<protein>
    <submittedName>
        <fullName evidence="3">Carboxylate/amino acid/amine transporter</fullName>
    </submittedName>
</protein>
<feature type="domain" description="EamA" evidence="2">
    <location>
        <begin position="13"/>
        <end position="134"/>
    </location>
</feature>
<keyword evidence="1" id="KW-0472">Membrane</keyword>
<feature type="transmembrane region" description="Helical" evidence="1">
    <location>
        <begin position="63"/>
        <end position="83"/>
    </location>
</feature>
<evidence type="ECO:0000259" key="2">
    <source>
        <dbReference type="Pfam" id="PF00892"/>
    </source>
</evidence>
<dbReference type="AlphaFoldDB" id="A0A376GDH4"/>
<dbReference type="InterPro" id="IPR037185">
    <property type="entry name" value="EmrE-like"/>
</dbReference>
<dbReference type="PANTHER" id="PTHR22911:SF79">
    <property type="entry name" value="MOBA-LIKE NTP TRANSFERASE DOMAIN-CONTAINING PROTEIN"/>
    <property type="match status" value="1"/>
</dbReference>
<dbReference type="GO" id="GO:0016020">
    <property type="term" value="C:membrane"/>
    <property type="evidence" value="ECO:0007669"/>
    <property type="project" value="InterPro"/>
</dbReference>
<feature type="transmembrane region" description="Helical" evidence="1">
    <location>
        <begin position="205"/>
        <end position="225"/>
    </location>
</feature>
<accession>A0A376GDH4</accession>
<feature type="transmembrane region" description="Helical" evidence="1">
    <location>
        <begin position="89"/>
        <end position="110"/>
    </location>
</feature>
<feature type="transmembrane region" description="Helical" evidence="1">
    <location>
        <begin position="264"/>
        <end position="285"/>
    </location>
</feature>
<evidence type="ECO:0000313" key="4">
    <source>
        <dbReference type="Proteomes" id="UP000254737"/>
    </source>
</evidence>
<evidence type="ECO:0000313" key="3">
    <source>
        <dbReference type="EMBL" id="STD58855.1"/>
    </source>
</evidence>
<dbReference type="SUPFAM" id="SSF103481">
    <property type="entry name" value="Multidrug resistance efflux transporter EmrE"/>
    <property type="match status" value="2"/>
</dbReference>
<proteinExistence type="predicted"/>
<dbReference type="Pfam" id="PF00892">
    <property type="entry name" value="EamA"/>
    <property type="match status" value="2"/>
</dbReference>
<dbReference type="RefSeq" id="WP_115000757.1">
    <property type="nucleotide sequence ID" value="NZ_JACAIY010000001.1"/>
</dbReference>
<keyword evidence="1" id="KW-0812">Transmembrane</keyword>
<feature type="transmembrane region" description="Helical" evidence="1">
    <location>
        <begin position="143"/>
        <end position="162"/>
    </location>
</feature>
<reference evidence="3 4" key="1">
    <citation type="submission" date="2018-06" db="EMBL/GenBank/DDBJ databases">
        <authorList>
            <consortium name="Pathogen Informatics"/>
            <person name="Doyle S."/>
        </authorList>
    </citation>
    <scope>NUCLEOTIDE SEQUENCE [LARGE SCALE GENOMIC DNA]</scope>
    <source>
        <strain evidence="3 4">NCTC13456</strain>
    </source>
</reference>
<dbReference type="STRING" id="343874.GCA_000805695_02059"/>
<feature type="transmembrane region" description="Helical" evidence="1">
    <location>
        <begin position="237"/>
        <end position="258"/>
    </location>
</feature>
<name>A0A376GDH4_9FLAO</name>
<dbReference type="PANTHER" id="PTHR22911">
    <property type="entry name" value="ACYL-MALONYL CONDENSING ENZYME-RELATED"/>
    <property type="match status" value="1"/>
</dbReference>
<dbReference type="Proteomes" id="UP000254737">
    <property type="component" value="Unassembled WGS sequence"/>
</dbReference>
<feature type="transmembrane region" description="Helical" evidence="1">
    <location>
        <begin position="117"/>
        <end position="137"/>
    </location>
</feature>
<gene>
    <name evidence="3" type="ORF">NCTC13456_02482</name>
</gene>